<feature type="compositionally biased region" description="Low complexity" evidence="1">
    <location>
        <begin position="349"/>
        <end position="363"/>
    </location>
</feature>
<feature type="region of interest" description="Disordered" evidence="1">
    <location>
        <begin position="123"/>
        <end position="458"/>
    </location>
</feature>
<feature type="compositionally biased region" description="Pro residues" evidence="1">
    <location>
        <begin position="202"/>
        <end position="211"/>
    </location>
</feature>
<evidence type="ECO:0000256" key="2">
    <source>
        <dbReference type="SAM" id="SignalP"/>
    </source>
</evidence>
<feature type="compositionally biased region" description="Low complexity" evidence="1">
    <location>
        <begin position="265"/>
        <end position="277"/>
    </location>
</feature>
<sequence>MKPFSLKTAVSALTVLVLSSLTNASNPLPKGSLPFELPSPRPLEGCMFRCSWRPSLDYFPSTASHDSTGAAEGLISPRKNTFVLPAGNIGDYSVFTEYGRNKADNLRGESAQISAYPSWLQESTSLQLQGPNPSGNSDSAADASNKQGNKAPGAQASGGSKEKDAEKHDSSGDESDSSKSTHPALTKLGNSPKPKPKGSPKGIPPKKPVPTPRKYSPKNKNVPSPAPRKTTPTHSPAPGSPSSAHASGAHASSHADADKAHGEAEASSAGQSQQHAQGKGDDDSSSSQEAQASGVPTDGEGSKHPDTQAGPITVTAQVHHSSGDSSEEAGGAGAAQNTQDGASHDSPHATSSAALSGGSAVLGDGDGIDVLSTEDEADEPKKKGRKKKKMSLGVSRNAGLMSVFDGKIPKDDEQGRSNPSLHPNGGGKKFTHPITEEEEPEKKHKKGKGKRASKKATKTKLTGKEDSFFCGSDLGTFYSGVRDLHSQLEAKTKKVTRRFWKRKKTKMKAVQVRNLAPTVWGKYGQNRLSL</sequence>
<evidence type="ECO:0000313" key="3">
    <source>
        <dbReference type="Proteomes" id="UP000515125"/>
    </source>
</evidence>
<feature type="compositionally biased region" description="Polar residues" evidence="1">
    <location>
        <begin position="123"/>
        <end position="135"/>
    </location>
</feature>
<protein>
    <submittedName>
        <fullName evidence="4">Mucin-1-like</fullName>
    </submittedName>
</protein>
<feature type="compositionally biased region" description="Low complexity" evidence="1">
    <location>
        <begin position="232"/>
        <end position="252"/>
    </location>
</feature>
<evidence type="ECO:0000313" key="4">
    <source>
        <dbReference type="RefSeq" id="XP_026191730.1"/>
    </source>
</evidence>
<keyword evidence="3" id="KW-1185">Reference proteome</keyword>
<feature type="compositionally biased region" description="Basic and acidic residues" evidence="1">
    <location>
        <begin position="160"/>
        <end position="179"/>
    </location>
</feature>
<keyword evidence="2" id="KW-0732">Signal</keyword>
<feature type="chain" id="PRO_5027850488" evidence="2">
    <location>
        <begin position="25"/>
        <end position="530"/>
    </location>
</feature>
<accession>A0A6P6RX83</accession>
<dbReference type="RefSeq" id="XP_026191730.1">
    <property type="nucleotide sequence ID" value="XM_026335945.1"/>
</dbReference>
<feature type="compositionally biased region" description="Low complexity" evidence="1">
    <location>
        <begin position="136"/>
        <end position="145"/>
    </location>
</feature>
<feature type="compositionally biased region" description="Basic residues" evidence="1">
    <location>
        <begin position="443"/>
        <end position="458"/>
    </location>
</feature>
<feature type="compositionally biased region" description="Basic and acidic residues" evidence="1">
    <location>
        <begin position="253"/>
        <end position="264"/>
    </location>
</feature>
<proteinExistence type="predicted"/>
<dbReference type="GeneID" id="113146979"/>
<dbReference type="Proteomes" id="UP000515125">
    <property type="component" value="Unplaced"/>
</dbReference>
<evidence type="ECO:0000256" key="1">
    <source>
        <dbReference type="SAM" id="MobiDB-lite"/>
    </source>
</evidence>
<reference evidence="4" key="1">
    <citation type="submission" date="2025-08" db="UniProtKB">
        <authorList>
            <consortium name="RefSeq"/>
        </authorList>
    </citation>
    <scope>IDENTIFICATION</scope>
</reference>
<dbReference type="AlphaFoldDB" id="A0A6P6RX83"/>
<organism evidence="3 4">
    <name type="scientific">Cyclospora cayetanensis</name>
    <dbReference type="NCBI Taxonomy" id="88456"/>
    <lineage>
        <taxon>Eukaryota</taxon>
        <taxon>Sar</taxon>
        <taxon>Alveolata</taxon>
        <taxon>Apicomplexa</taxon>
        <taxon>Conoidasida</taxon>
        <taxon>Coccidia</taxon>
        <taxon>Eucoccidiorida</taxon>
        <taxon>Eimeriorina</taxon>
        <taxon>Eimeriidae</taxon>
        <taxon>Cyclospora</taxon>
    </lineage>
</organism>
<name>A0A6P6RX83_9EIME</name>
<feature type="signal peptide" evidence="2">
    <location>
        <begin position="1"/>
        <end position="24"/>
    </location>
</feature>
<gene>
    <name evidence="4" type="primary">LOC113146979</name>
</gene>